<keyword evidence="3" id="KW-0472">Membrane</keyword>
<dbReference type="Proteomes" id="UP000743001">
    <property type="component" value="Unassembled WGS sequence"/>
</dbReference>
<dbReference type="Pfam" id="PF00015">
    <property type="entry name" value="MCPsignal"/>
    <property type="match status" value="1"/>
</dbReference>
<reference evidence="5 6" key="1">
    <citation type="submission" date="2021-06" db="EMBL/GenBank/DDBJ databases">
        <authorList>
            <person name="Sun Q."/>
            <person name="Li D."/>
        </authorList>
    </citation>
    <scope>NUCLEOTIDE SEQUENCE [LARGE SCALE GENOMIC DNA]</scope>
    <source>
        <strain evidence="5 6">MSJ-6</strain>
    </source>
</reference>
<comment type="caution">
    <text evidence="5">The sequence shown here is derived from an EMBL/GenBank/DDBJ whole genome shotgun (WGS) entry which is preliminary data.</text>
</comment>
<accession>A0ABS6FNU7</accession>
<evidence type="ECO:0000313" key="6">
    <source>
        <dbReference type="Proteomes" id="UP000743001"/>
    </source>
</evidence>
<keyword evidence="6" id="KW-1185">Reference proteome</keyword>
<sequence length="495" mass="55133">MTALSTQEELYYQDFRKRNRLLCIIFTALTVLSTFSVVGLSGEAGVRVGIIAPYILICIFIWWAHKFRRFEKWIPVIVIWAIFLITVELIIQTGGSIGNSITAFFLLSLGVIHHRRHIAWSALSAGLGVIIFNFIMTADRTDVLADSFAVLFYFVLISSFLATQSKYGREMMESLVGYSKESNESLHKEYEREKMIKSATLTISETLGEIRTMGHDNQQAFREMNTAFQEMTSGSAVQAETIANISEQMYASNQKITEMLGSLTRLVGSVAATKDASETGAEVVEGLTRTIDQFHLNMDEMKQDIQALIVNIHRIDELTSSIQEIASQTGLLSLNASIEAARAGEQGRGFEVVANEIRKLAELTNDSAKQITDNIGQATRQADLSQVRLNENVTSMQQSLELVEQTRRNFQVIDSYVSELSEDAESISSKVGGVKNASEYVEQAVNDFVAVIQQSSATLEELLATVDSLTSQNEPMVQRIEETDQAVKQLIVMER</sequence>
<evidence type="ECO:0000256" key="3">
    <source>
        <dbReference type="SAM" id="Phobius"/>
    </source>
</evidence>
<keyword evidence="1 2" id="KW-0807">Transducer</keyword>
<gene>
    <name evidence="5" type="ORF">KQJ23_03120</name>
</gene>
<dbReference type="PANTHER" id="PTHR32089">
    <property type="entry name" value="METHYL-ACCEPTING CHEMOTAXIS PROTEIN MCPB"/>
    <property type="match status" value="1"/>
</dbReference>
<keyword evidence="3" id="KW-0812">Transmembrane</keyword>
<proteinExistence type="predicted"/>
<keyword evidence="3" id="KW-1133">Transmembrane helix</keyword>
<feature type="transmembrane region" description="Helical" evidence="3">
    <location>
        <begin position="73"/>
        <end position="91"/>
    </location>
</feature>
<organism evidence="5 6">
    <name type="scientific">Paenibacillus brevis</name>
    <dbReference type="NCBI Taxonomy" id="2841508"/>
    <lineage>
        <taxon>Bacteria</taxon>
        <taxon>Bacillati</taxon>
        <taxon>Bacillota</taxon>
        <taxon>Bacilli</taxon>
        <taxon>Bacillales</taxon>
        <taxon>Paenibacillaceae</taxon>
        <taxon>Paenibacillus</taxon>
    </lineage>
</organism>
<evidence type="ECO:0000256" key="2">
    <source>
        <dbReference type="PROSITE-ProRule" id="PRU00284"/>
    </source>
</evidence>
<feature type="domain" description="Methyl-accepting transducer" evidence="4">
    <location>
        <begin position="213"/>
        <end position="470"/>
    </location>
</feature>
<name>A0ABS6FNU7_9BACL</name>
<feature type="transmembrane region" description="Helical" evidence="3">
    <location>
        <begin position="21"/>
        <end position="40"/>
    </location>
</feature>
<dbReference type="InterPro" id="IPR004089">
    <property type="entry name" value="MCPsignal_dom"/>
</dbReference>
<dbReference type="RefSeq" id="WP_216477221.1">
    <property type="nucleotide sequence ID" value="NZ_JAHLQJ010000002.1"/>
</dbReference>
<dbReference type="PROSITE" id="PS50111">
    <property type="entry name" value="CHEMOTAXIS_TRANSDUC_2"/>
    <property type="match status" value="1"/>
</dbReference>
<feature type="transmembrane region" description="Helical" evidence="3">
    <location>
        <begin position="46"/>
        <end position="64"/>
    </location>
</feature>
<evidence type="ECO:0000256" key="1">
    <source>
        <dbReference type="ARBA" id="ARBA00023224"/>
    </source>
</evidence>
<protein>
    <recommendedName>
        <fullName evidence="4">Methyl-accepting transducer domain-containing protein</fullName>
    </recommendedName>
</protein>
<feature type="transmembrane region" description="Helical" evidence="3">
    <location>
        <begin position="143"/>
        <end position="162"/>
    </location>
</feature>
<dbReference type="PANTHER" id="PTHR32089:SF112">
    <property type="entry name" value="LYSOZYME-LIKE PROTEIN-RELATED"/>
    <property type="match status" value="1"/>
</dbReference>
<dbReference type="EMBL" id="JAHLQJ010000002">
    <property type="protein sequence ID" value="MBU5670815.1"/>
    <property type="molecule type" value="Genomic_DNA"/>
</dbReference>
<dbReference type="SMART" id="SM00283">
    <property type="entry name" value="MA"/>
    <property type="match status" value="1"/>
</dbReference>
<feature type="transmembrane region" description="Helical" evidence="3">
    <location>
        <begin position="119"/>
        <end position="137"/>
    </location>
</feature>
<evidence type="ECO:0000259" key="4">
    <source>
        <dbReference type="PROSITE" id="PS50111"/>
    </source>
</evidence>
<evidence type="ECO:0000313" key="5">
    <source>
        <dbReference type="EMBL" id="MBU5670815.1"/>
    </source>
</evidence>